<evidence type="ECO:0000256" key="3">
    <source>
        <dbReference type="ARBA" id="ARBA00022737"/>
    </source>
</evidence>
<feature type="compositionally biased region" description="Polar residues" evidence="10">
    <location>
        <begin position="369"/>
        <end position="381"/>
    </location>
</feature>
<evidence type="ECO:0000313" key="13">
    <source>
        <dbReference type="EMBL" id="KAL3401752.1"/>
    </source>
</evidence>
<evidence type="ECO:0000259" key="11">
    <source>
        <dbReference type="PROSITE" id="PS50102"/>
    </source>
</evidence>
<evidence type="ECO:0000256" key="6">
    <source>
        <dbReference type="ARBA" id="ARBA00023140"/>
    </source>
</evidence>
<dbReference type="Pfam" id="PF19687">
    <property type="entry name" value="MARF1_LOTUS"/>
    <property type="match status" value="1"/>
</dbReference>
<dbReference type="PANTHER" id="PTHR14379">
    <property type="entry name" value="LIMKAIN B LKAP"/>
    <property type="match status" value="1"/>
</dbReference>
<dbReference type="Gene3D" id="3.30.70.330">
    <property type="match status" value="2"/>
</dbReference>
<keyword evidence="5" id="KW-0221">Differentiation</keyword>
<feature type="region of interest" description="Disordered" evidence="10">
    <location>
        <begin position="369"/>
        <end position="392"/>
    </location>
</feature>
<evidence type="ECO:0000256" key="5">
    <source>
        <dbReference type="ARBA" id="ARBA00022943"/>
    </source>
</evidence>
<dbReference type="InterPro" id="IPR000504">
    <property type="entry name" value="RRM_dom"/>
</dbReference>
<dbReference type="Gene3D" id="3.40.50.1010">
    <property type="entry name" value="5'-nuclease"/>
    <property type="match status" value="1"/>
</dbReference>
<evidence type="ECO:0000256" key="7">
    <source>
        <dbReference type="ARBA" id="ARBA00023254"/>
    </source>
</evidence>
<dbReference type="CDD" id="cd12256">
    <property type="entry name" value="RRM2_LKAP"/>
    <property type="match status" value="1"/>
</dbReference>
<evidence type="ECO:0000256" key="9">
    <source>
        <dbReference type="PROSITE-ProRule" id="PRU00176"/>
    </source>
</evidence>
<dbReference type="Proteomes" id="UP001627154">
    <property type="component" value="Unassembled WGS sequence"/>
</dbReference>
<keyword evidence="5" id="KW-0896">Oogenesis</keyword>
<dbReference type="Pfam" id="PF11608">
    <property type="entry name" value="RRM_MARF1"/>
    <property type="match status" value="1"/>
</dbReference>
<feature type="domain" description="RRM" evidence="11">
    <location>
        <begin position="264"/>
        <end position="337"/>
    </location>
</feature>
<dbReference type="InterPro" id="IPR041966">
    <property type="entry name" value="LOTUS-like"/>
</dbReference>
<dbReference type="CDD" id="cd08824">
    <property type="entry name" value="LOTUS"/>
    <property type="match status" value="1"/>
</dbReference>
<dbReference type="CDD" id="cd09979">
    <property type="entry name" value="LOTUS_3_Limkain_b1"/>
    <property type="match status" value="1"/>
</dbReference>
<accession>A0ABD2X8U7</accession>
<protein>
    <recommendedName>
        <fullName evidence="2">Meiosis regulator and mRNA stability factor 1</fullName>
    </recommendedName>
    <alternativeName>
        <fullName evidence="8">Limkain-b1</fullName>
    </alternativeName>
</protein>
<feature type="compositionally biased region" description="Polar residues" evidence="10">
    <location>
        <begin position="468"/>
        <end position="479"/>
    </location>
</feature>
<dbReference type="PANTHER" id="PTHR14379:SF3">
    <property type="entry name" value="MEIOSIS REGULATOR AND MRNA STABILITY FACTOR 1"/>
    <property type="match status" value="1"/>
</dbReference>
<keyword evidence="7" id="KW-0469">Meiosis</keyword>
<feature type="domain" description="HTH OST-type" evidence="12">
    <location>
        <begin position="872"/>
        <end position="947"/>
    </location>
</feature>
<evidence type="ECO:0000259" key="12">
    <source>
        <dbReference type="PROSITE" id="PS51644"/>
    </source>
</evidence>
<dbReference type="GO" id="GO:0005777">
    <property type="term" value="C:peroxisome"/>
    <property type="evidence" value="ECO:0007669"/>
    <property type="project" value="UniProtKB-SubCell"/>
</dbReference>
<dbReference type="GO" id="GO:0003723">
    <property type="term" value="F:RNA binding"/>
    <property type="evidence" value="ECO:0007669"/>
    <property type="project" value="UniProtKB-UniRule"/>
</dbReference>
<dbReference type="Pfam" id="PF12872">
    <property type="entry name" value="OST-HTH"/>
    <property type="match status" value="5"/>
</dbReference>
<feature type="domain" description="HTH OST-type" evidence="12">
    <location>
        <begin position="1255"/>
        <end position="1328"/>
    </location>
</feature>
<feature type="region of interest" description="Disordered" evidence="10">
    <location>
        <begin position="45"/>
        <end position="73"/>
    </location>
</feature>
<dbReference type="EMBL" id="JBJJXI010000043">
    <property type="protein sequence ID" value="KAL3401752.1"/>
    <property type="molecule type" value="Genomic_DNA"/>
</dbReference>
<comment type="caution">
    <text evidence="13">The sequence shown here is derived from an EMBL/GenBank/DDBJ whole genome shotgun (WGS) entry which is preliminary data.</text>
</comment>
<keyword evidence="6" id="KW-0576">Peroxisome</keyword>
<proteinExistence type="predicted"/>
<dbReference type="Pfam" id="PF01936">
    <property type="entry name" value="NYN"/>
    <property type="match status" value="1"/>
</dbReference>
<name>A0ABD2X8U7_9HYME</name>
<dbReference type="InterPro" id="IPR012677">
    <property type="entry name" value="Nucleotide-bd_a/b_plait_sf"/>
</dbReference>
<feature type="domain" description="HTH OST-type" evidence="12">
    <location>
        <begin position="1034"/>
        <end position="1108"/>
    </location>
</feature>
<evidence type="ECO:0000256" key="10">
    <source>
        <dbReference type="SAM" id="MobiDB-lite"/>
    </source>
</evidence>
<dbReference type="InterPro" id="IPR035979">
    <property type="entry name" value="RBD_domain_sf"/>
</dbReference>
<dbReference type="PROSITE" id="PS50102">
    <property type="entry name" value="RRM"/>
    <property type="match status" value="1"/>
</dbReference>
<dbReference type="InterPro" id="IPR045602">
    <property type="entry name" value="MARF1_LOTUS"/>
</dbReference>
<gene>
    <name evidence="13" type="ORF">TKK_005114</name>
</gene>
<dbReference type="Gene3D" id="3.30.420.610">
    <property type="entry name" value="LOTUS domain-like"/>
    <property type="match status" value="3"/>
</dbReference>
<dbReference type="SUPFAM" id="SSF54928">
    <property type="entry name" value="RNA-binding domain, RBD"/>
    <property type="match status" value="1"/>
</dbReference>
<feature type="compositionally biased region" description="Basic and acidic residues" evidence="10">
    <location>
        <begin position="455"/>
        <end position="467"/>
    </location>
</feature>
<feature type="domain" description="HTH OST-type" evidence="12">
    <location>
        <begin position="948"/>
        <end position="1024"/>
    </location>
</feature>
<dbReference type="InterPro" id="IPR034189">
    <property type="entry name" value="MARF1_RRM1"/>
</dbReference>
<keyword evidence="4 9" id="KW-0694">RNA-binding</keyword>
<keyword evidence="14" id="KW-1185">Reference proteome</keyword>
<evidence type="ECO:0000313" key="14">
    <source>
        <dbReference type="Proteomes" id="UP001627154"/>
    </source>
</evidence>
<dbReference type="GO" id="GO:0048477">
    <property type="term" value="P:oogenesis"/>
    <property type="evidence" value="ECO:0007669"/>
    <property type="project" value="UniProtKB-KW"/>
</dbReference>
<dbReference type="InterPro" id="IPR021139">
    <property type="entry name" value="NYN"/>
</dbReference>
<dbReference type="GO" id="GO:0051321">
    <property type="term" value="P:meiotic cell cycle"/>
    <property type="evidence" value="ECO:0007669"/>
    <property type="project" value="UniProtKB-KW"/>
</dbReference>
<dbReference type="InterPro" id="IPR034191">
    <property type="entry name" value="MARF1_RRM2"/>
</dbReference>
<feature type="compositionally biased region" description="Low complexity" evidence="10">
    <location>
        <begin position="57"/>
        <end position="66"/>
    </location>
</feature>
<evidence type="ECO:0000256" key="1">
    <source>
        <dbReference type="ARBA" id="ARBA00004275"/>
    </source>
</evidence>
<sequence>MANPIHPLPELLQHVPQPSITCLTPAARSFHVRELMSYMDTTLPGQLRHVEPDSPEQQQQQQQLQHQHQHRHQNQLYTSDPVLVTSAAPSAAVKYRSHYIPPIGVFWDIENCQVPRGRSAMAVTKLIRDKFYNGYKEAEFVVVCDIQKENEQIIKELNDAQVDLIHVSSTCKNAADEKLRQFMRRFADTHGSPGAIILISGDVNFASDLSDLKHRKKIHVILLHNTNTSEALIMCADEHYEFSNLLKKLPPRSPTKQLGNQETFDILVNNLPEDKETSKIKHRLKQLSYNCGGRVIQIRSNMAVVRFTSQELAERAEKRMQGELVFNQKINVKCLKVKDIFNKTQDKSLVHDNAISSEPEAVNESTNEMYHNSGAHNSGANGRSLPGTPHHYPSTPIVGNYGHWNGVMSTPQGGFPPPMHRIRTTDASCRLQEQIARNSPQVWAAPTTPHPWPHRGWDERRTSREYPSDTSHTFRASSTGRHKGSVPFPRFDHHHTIPDSIMSRNWPNGGNHNGPTYNEYRGTSPTYYNNQDNWRNQKHRTPSPTPRPYSRTRRSITPLQENNSDNDEMESIFNPRNGPIELQVTNLDQNIDAKDMRRILSGVFSTYVMVLGVTTFSQTDGNYAATVKVSSIAEAQYAISKLHRHKIGFKRILISYAHSGGPNPQIVRSQVVMLLQEVAGHTLPLFKFRDMYENRYLSTISISELYKLRDVCLISDDTTGRMVSLNPDHRDTPPICLNTTLDGQALELPYCLIHAQKPLGDKGWAEQEMATLPNIKISLKLLNERVNRLLTTHQGSLPLPSFPSCYEAEFDKPLQVDENGVPLEHLISCLNTIELKQGQLGSVKHIIWSGSSHNENYEENKCPPISPPLANQLALFSRELVDLLKTAPHCQLSFNRFIPAYHHHFGRQCRVADYGFTKLIDLLEALSHTVQVMGEGNNRIVTLSHRAQVRRFTSDLLRVLKAQASKQVTLSEFPVVYSRVIGKPWDVADYGVCELDDILGEVSENTVVVNSWNNGQDRLIAIPKREQTAEEIEKTRQFAAEVIELLKHAPQQRMLFNKFVPSYHHHFGHQCRVSDYGFTKLIELFEAIPDIVKIEEVSGGERRISLTEKEGLRVLGEQISKLIACCGNPTNGQLMISNVSQAFLKEFGYYLKPELFSCSSISQLMEKLEGSIKIVNTRNGAAIVSIDKSHIQHLGLECRRVLMDVPNNCLAIGKFEQCYEQIYHKKCCIEKYAHSLEHFVRVCNMNNECFIELTPLQRFACNVQRVLMHHNGKVNISQFEAAYLKVTGAACRPAQYGFSSLFPLLCAIPCTVVVKEVRHRRKIVQLNKKLAAVGLLPPSYPSSPYQDTDSSTDSIENEYFSAMVSNQSSLSMPECSTKWDNSQQYSWNNEQAMKSDHWALTMNEDSQQWLTMDGKNEAVFESLKNFSSSFPPPPSKLHTSGETLNKVNNRWPPTSIWSTPPKYFSTNVEVPPLTLSPLKQITTSEAADNLISPTRNLLPAAANPLNPRLSPYFTNKHNVVAPHPSELPLPCVFTPPKEVPARVSVEKESIDRINETPNNTPSKRAFVGKCRLAAQFNQPPADT</sequence>
<feature type="region of interest" description="Disordered" evidence="10">
    <location>
        <begin position="443"/>
        <end position="569"/>
    </location>
</feature>
<dbReference type="InterPro" id="IPR025605">
    <property type="entry name" value="OST-HTH/LOTUS_dom"/>
</dbReference>
<evidence type="ECO:0000256" key="4">
    <source>
        <dbReference type="ARBA" id="ARBA00022884"/>
    </source>
</evidence>
<feature type="compositionally biased region" description="Polar residues" evidence="10">
    <location>
        <begin position="502"/>
        <end position="534"/>
    </location>
</feature>
<reference evidence="13 14" key="1">
    <citation type="journal article" date="2024" name="bioRxiv">
        <title>A reference genome for Trichogramma kaykai: A tiny desert-dwelling parasitoid wasp with competing sex-ratio distorters.</title>
        <authorList>
            <person name="Culotta J."/>
            <person name="Lindsey A.R."/>
        </authorList>
    </citation>
    <scope>NUCLEOTIDE SEQUENCE [LARGE SCALE GENOMIC DNA]</scope>
    <source>
        <strain evidence="13 14">KSX58</strain>
    </source>
</reference>
<evidence type="ECO:0000256" key="2">
    <source>
        <dbReference type="ARBA" id="ARBA00022152"/>
    </source>
</evidence>
<dbReference type="PROSITE" id="PS51644">
    <property type="entry name" value="HTH_OST"/>
    <property type="match status" value="4"/>
</dbReference>
<dbReference type="CDD" id="cd10910">
    <property type="entry name" value="PIN_limkain_b1_N_like"/>
    <property type="match status" value="1"/>
</dbReference>
<comment type="subcellular location">
    <subcellularLocation>
        <location evidence="1">Peroxisome</location>
    </subcellularLocation>
</comment>
<evidence type="ECO:0000256" key="8">
    <source>
        <dbReference type="ARBA" id="ARBA00030116"/>
    </source>
</evidence>
<dbReference type="InterPro" id="IPR024768">
    <property type="entry name" value="Marf1"/>
</dbReference>
<organism evidence="13 14">
    <name type="scientific">Trichogramma kaykai</name>
    <dbReference type="NCBI Taxonomy" id="54128"/>
    <lineage>
        <taxon>Eukaryota</taxon>
        <taxon>Metazoa</taxon>
        <taxon>Ecdysozoa</taxon>
        <taxon>Arthropoda</taxon>
        <taxon>Hexapoda</taxon>
        <taxon>Insecta</taxon>
        <taxon>Pterygota</taxon>
        <taxon>Neoptera</taxon>
        <taxon>Endopterygota</taxon>
        <taxon>Hymenoptera</taxon>
        <taxon>Apocrita</taxon>
        <taxon>Proctotrupomorpha</taxon>
        <taxon>Chalcidoidea</taxon>
        <taxon>Trichogrammatidae</taxon>
        <taxon>Trichogramma</taxon>
    </lineage>
</organism>
<keyword evidence="3" id="KW-0677">Repeat</keyword>